<proteinExistence type="predicted"/>
<dbReference type="AlphaFoldDB" id="A0A024WHZ9"/>
<dbReference type="EMBL" id="KI925719">
    <property type="protein sequence ID" value="ETW46156.1"/>
    <property type="molecule type" value="Genomic_DNA"/>
</dbReference>
<evidence type="ECO:0000313" key="2">
    <source>
        <dbReference type="Proteomes" id="UP000030699"/>
    </source>
</evidence>
<name>A0A024WHZ9_PLAFA</name>
<reference evidence="1 2" key="2">
    <citation type="submission" date="2013-02" db="EMBL/GenBank/DDBJ databases">
        <title>The Genome Sequence of Plasmodium falciparum MaliPS096_E11.</title>
        <authorList>
            <consortium name="The Broad Institute Genome Sequencing Platform"/>
            <consortium name="The Broad Institute Genome Sequencing Center for Infectious Disease"/>
            <person name="Neafsey D."/>
            <person name="Cheeseman I."/>
            <person name="Volkman S."/>
            <person name="Adams J."/>
            <person name="Walker B."/>
            <person name="Young S.K."/>
            <person name="Zeng Q."/>
            <person name="Gargeya S."/>
            <person name="Fitzgerald M."/>
            <person name="Haas B."/>
            <person name="Abouelleil A."/>
            <person name="Alvarado L."/>
            <person name="Arachchi H.M."/>
            <person name="Berlin A.M."/>
            <person name="Chapman S.B."/>
            <person name="Dewar J."/>
            <person name="Goldberg J."/>
            <person name="Griggs A."/>
            <person name="Gujja S."/>
            <person name="Hansen M."/>
            <person name="Howarth C."/>
            <person name="Imamovic A."/>
            <person name="Larimer J."/>
            <person name="McCowan C."/>
            <person name="Murphy C."/>
            <person name="Neiman D."/>
            <person name="Pearson M."/>
            <person name="Priest M."/>
            <person name="Roberts A."/>
            <person name="Saif S."/>
            <person name="Shea T."/>
            <person name="Sisk P."/>
            <person name="Sykes S."/>
            <person name="Wortman J."/>
            <person name="Nusbaum C."/>
            <person name="Birren B."/>
        </authorList>
    </citation>
    <scope>NUCLEOTIDE SEQUENCE [LARGE SCALE GENOMIC DNA]</scope>
    <source>
        <strain evidence="1 2">MaliPS096_E11</strain>
    </source>
</reference>
<gene>
    <name evidence="1" type="ORF">PFMALIP_05780</name>
</gene>
<organism evidence="1 2">
    <name type="scientific">Plasmodium falciparum MaliPS096_E11</name>
    <dbReference type="NCBI Taxonomy" id="1036727"/>
    <lineage>
        <taxon>Eukaryota</taxon>
        <taxon>Sar</taxon>
        <taxon>Alveolata</taxon>
        <taxon>Apicomplexa</taxon>
        <taxon>Aconoidasida</taxon>
        <taxon>Haemosporida</taxon>
        <taxon>Plasmodiidae</taxon>
        <taxon>Plasmodium</taxon>
        <taxon>Plasmodium (Laverania)</taxon>
    </lineage>
</organism>
<reference evidence="1 2" key="1">
    <citation type="submission" date="2013-02" db="EMBL/GenBank/DDBJ databases">
        <title>The Genome Annotation of Plasmodium falciparum MaliPS096_E11.</title>
        <authorList>
            <consortium name="The Broad Institute Genome Sequencing Platform"/>
            <consortium name="The Broad Institute Genome Sequencing Center for Infectious Disease"/>
            <person name="Neafsey D."/>
            <person name="Hoffman S."/>
            <person name="Volkman S."/>
            <person name="Rosenthal P."/>
            <person name="Walker B."/>
            <person name="Young S.K."/>
            <person name="Zeng Q."/>
            <person name="Gargeya S."/>
            <person name="Fitzgerald M."/>
            <person name="Haas B."/>
            <person name="Abouelleil A."/>
            <person name="Allen A.W."/>
            <person name="Alvarado L."/>
            <person name="Arachchi H.M."/>
            <person name="Berlin A.M."/>
            <person name="Chapman S.B."/>
            <person name="Gainer-Dewar J."/>
            <person name="Goldberg J."/>
            <person name="Griggs A."/>
            <person name="Gujja S."/>
            <person name="Hansen M."/>
            <person name="Howarth C."/>
            <person name="Imamovic A."/>
            <person name="Ireland A."/>
            <person name="Larimer J."/>
            <person name="McCowan C."/>
            <person name="Murphy C."/>
            <person name="Pearson M."/>
            <person name="Poon T.W."/>
            <person name="Priest M."/>
            <person name="Roberts A."/>
            <person name="Saif S."/>
            <person name="Shea T."/>
            <person name="Sisk P."/>
            <person name="Sykes S."/>
            <person name="Wortman J."/>
            <person name="Nusbaum C."/>
            <person name="Birren B."/>
        </authorList>
    </citation>
    <scope>NUCLEOTIDE SEQUENCE [LARGE SCALE GENOMIC DNA]</scope>
    <source>
        <strain evidence="1 2">MaliPS096_E11</strain>
    </source>
</reference>
<protein>
    <submittedName>
        <fullName evidence="1">Uncharacterized protein</fullName>
    </submittedName>
</protein>
<sequence length="68" mass="8354">MLEKSFKKRIINFFNTISHSSNYYIKLKTNNSHIYVIQNLFIYQIKIKNIHLIKKNSRKEKEKHLIFL</sequence>
<dbReference type="Proteomes" id="UP000030699">
    <property type="component" value="Unassembled WGS sequence"/>
</dbReference>
<accession>A0A024WHZ9</accession>
<evidence type="ECO:0000313" key="1">
    <source>
        <dbReference type="EMBL" id="ETW46156.1"/>
    </source>
</evidence>